<keyword evidence="11" id="KW-1185">Reference proteome</keyword>
<dbReference type="PRINTS" id="PR00702">
    <property type="entry name" value="ACRIFLAVINRP"/>
</dbReference>
<dbReference type="Gene3D" id="3.30.70.1440">
    <property type="entry name" value="Multidrug efflux transporter AcrB pore domain"/>
    <property type="match status" value="1"/>
</dbReference>
<keyword evidence="6 9" id="KW-1133">Transmembrane helix</keyword>
<evidence type="ECO:0000313" key="10">
    <source>
        <dbReference type="EMBL" id="BDA77391.1"/>
    </source>
</evidence>
<dbReference type="InterPro" id="IPR004763">
    <property type="entry name" value="CusA-like"/>
</dbReference>
<feature type="transmembrane region" description="Helical" evidence="9">
    <location>
        <begin position="920"/>
        <end position="945"/>
    </location>
</feature>
<dbReference type="SUPFAM" id="SSF82693">
    <property type="entry name" value="Multidrug efflux transporter AcrB pore domain, PN1, PN2, PC1 and PC2 subdomains"/>
    <property type="match status" value="2"/>
</dbReference>
<accession>A0ABN6KCQ4</accession>
<dbReference type="EMBL" id="AP025028">
    <property type="protein sequence ID" value="BDA77391.1"/>
    <property type="molecule type" value="Genomic_DNA"/>
</dbReference>
<evidence type="ECO:0000256" key="7">
    <source>
        <dbReference type="ARBA" id="ARBA00023136"/>
    </source>
</evidence>
<dbReference type="Gene3D" id="1.20.1640.10">
    <property type="entry name" value="Multidrug efflux transporter AcrB transmembrane domain"/>
    <property type="match status" value="2"/>
</dbReference>
<sequence length="1036" mass="114299">MEFLTHIVRWSLQNRSIIMVGTIFLIMIGIDSAGKIKIDAVPDITNVQVQVVTTSPALSSLEIEQYVTYPLERALSGIPRLKELRSVSRYGFSLVTVVFEDGTDLYKSRQLVSERLMEASSNIPISFGVPAIAPITTGLGEVFQFTLESDHHSLTDLTTYLNWFINPLLKTVPGIVEVNTFGGRTKQFQVIVDPKVMISLGISLKQIAEAITNNNAATGSGYLEKNKEQLILGSDGLLKTLQDFEKIPVGRTSDGFPIYLGSIAKIEEGYKLRKGAATANGKGEVVGAVTLMLLGENSLDVTKGVKTKIQQIEKTLPTGMKIIPYYDRSVMVENTIKTVFWNLTEGAILVIFVLFLMIGDLRSGLVIAATIPLSMLFALTMMHIRDLPANLMSMGAIDFGLIVDGAVILIENSHRRLSEKRKELKRNLTDGEKKETILTATVEVRKATIYGEIIIGIVYLPILTLGGTEGKMFIPMAMTVLFSLLGAFFLTLTVIPVLASYILNAKDNNEEETYLYQKIQKWYSPKLERAFLEGKKIIYGTVGVFASSLFLFFLMGGEFLPNLDEGNILLEVTRLPSSSLTESVNTSQKIEKSLLNEIPEVTAVVSRTGSPELAIEPMGVEKTDVYLDLKPRNEWSLSKEELEEKTANLISNRIPEVAFGISQPIEMRNNEIMAGIRADVGIKIYGEDLKTLKILSEKIANEIRSEKGVVDLRIEQLSGLEYLRITPNREKLARYGQSVTDVNQVVESLSAGHNTGVLYEGMKRFEIVVKSDWGKDPASIAHLPVGVTKNTYTPLSELTDIKQEDGPVQINHENQIRMALVQFNIRGNDMVSTVRHVEKKINEKIIFPAGYRYALGGEFQKFESASQTLMVVVPITLFVILLILYLAFQNWKPALIIFLNVPFAITGGIFALFLRGMPFSISAGVGFIALFGIAVLNGLVLITFIRELEVKGESLKDAVIHAAKQRLRPVLTTALLASIGFLPMAISTTPGAEVQRPLATVVIGGLISASILTLFVLPIVYLKFSAKKAFILSKEA</sequence>
<feature type="transmembrane region" description="Helical" evidence="9">
    <location>
        <begin position="966"/>
        <end position="986"/>
    </location>
</feature>
<evidence type="ECO:0000256" key="1">
    <source>
        <dbReference type="ARBA" id="ARBA00004651"/>
    </source>
</evidence>
<keyword evidence="8" id="KW-0175">Coiled coil</keyword>
<dbReference type="InterPro" id="IPR027463">
    <property type="entry name" value="AcrB_DN_DC_subdom"/>
</dbReference>
<dbReference type="RefSeq" id="WP_109021990.1">
    <property type="nucleotide sequence ID" value="NZ_AP025028.1"/>
</dbReference>
<dbReference type="Gene3D" id="3.30.70.1430">
    <property type="entry name" value="Multidrug efflux transporter AcrB pore domain"/>
    <property type="match status" value="2"/>
</dbReference>
<protein>
    <submittedName>
        <fullName evidence="10">Cation efflux system protein</fullName>
    </submittedName>
</protein>
<dbReference type="SUPFAM" id="SSF82866">
    <property type="entry name" value="Multidrug efflux transporter AcrB transmembrane domain"/>
    <property type="match status" value="2"/>
</dbReference>
<proteinExistence type="inferred from homology"/>
<dbReference type="InterPro" id="IPR001036">
    <property type="entry name" value="Acrflvin-R"/>
</dbReference>
<gene>
    <name evidence="10" type="ORF">LPTSP3_g03210</name>
</gene>
<evidence type="ECO:0000256" key="5">
    <source>
        <dbReference type="ARBA" id="ARBA00022692"/>
    </source>
</evidence>
<evidence type="ECO:0000256" key="3">
    <source>
        <dbReference type="ARBA" id="ARBA00022448"/>
    </source>
</evidence>
<dbReference type="NCBIfam" id="TIGR00914">
    <property type="entry name" value="2A0601"/>
    <property type="match status" value="1"/>
</dbReference>
<dbReference type="Pfam" id="PF00873">
    <property type="entry name" value="ACR_tran"/>
    <property type="match status" value="1"/>
</dbReference>
<reference evidence="10 11" key="1">
    <citation type="submission" date="2021-08" db="EMBL/GenBank/DDBJ databases">
        <title>Complete genome sequence of Leptospira kobayashii strain E30.</title>
        <authorList>
            <person name="Nakao R."/>
            <person name="Nakamura S."/>
            <person name="Masuzawa T."/>
            <person name="Koizumi N."/>
        </authorList>
    </citation>
    <scope>NUCLEOTIDE SEQUENCE [LARGE SCALE GENOMIC DNA]</scope>
    <source>
        <strain evidence="10 11">E30</strain>
    </source>
</reference>
<feature type="transmembrane region" description="Helical" evidence="9">
    <location>
        <begin position="339"/>
        <end position="358"/>
    </location>
</feature>
<organism evidence="10 11">
    <name type="scientific">Leptospira kobayashii</name>
    <dbReference type="NCBI Taxonomy" id="1917830"/>
    <lineage>
        <taxon>Bacteria</taxon>
        <taxon>Pseudomonadati</taxon>
        <taxon>Spirochaetota</taxon>
        <taxon>Spirochaetia</taxon>
        <taxon>Leptospirales</taxon>
        <taxon>Leptospiraceae</taxon>
        <taxon>Leptospira</taxon>
    </lineage>
</organism>
<evidence type="ECO:0000313" key="11">
    <source>
        <dbReference type="Proteomes" id="UP000245263"/>
    </source>
</evidence>
<keyword evidence="5 9" id="KW-0812">Transmembrane</keyword>
<evidence type="ECO:0000256" key="9">
    <source>
        <dbReference type="SAM" id="Phobius"/>
    </source>
</evidence>
<dbReference type="PANTHER" id="PTHR32063">
    <property type="match status" value="1"/>
</dbReference>
<keyword evidence="7 9" id="KW-0472">Membrane</keyword>
<comment type="subcellular location">
    <subcellularLocation>
        <location evidence="1">Cell membrane</location>
        <topology evidence="1">Multi-pass membrane protein</topology>
    </subcellularLocation>
</comment>
<evidence type="ECO:0000256" key="8">
    <source>
        <dbReference type="SAM" id="Coils"/>
    </source>
</evidence>
<feature type="coiled-coil region" evidence="8">
    <location>
        <begin position="407"/>
        <end position="434"/>
    </location>
</feature>
<feature type="transmembrane region" description="Helical" evidence="9">
    <location>
        <begin position="895"/>
        <end position="914"/>
    </location>
</feature>
<dbReference type="Gene3D" id="3.30.70.1320">
    <property type="entry name" value="Multidrug efflux transporter AcrB pore domain like"/>
    <property type="match status" value="1"/>
</dbReference>
<feature type="transmembrane region" description="Helical" evidence="9">
    <location>
        <begin position="998"/>
        <end position="1022"/>
    </location>
</feature>
<dbReference type="Gene3D" id="3.30.2090.10">
    <property type="entry name" value="Multidrug efflux transporter AcrB TolC docking domain, DN and DC subdomains"/>
    <property type="match status" value="2"/>
</dbReference>
<dbReference type="PANTHER" id="PTHR32063:SF24">
    <property type="entry name" value="CATION EFFLUX SYSTEM (ACRB_ACRD_ACRF FAMILY)"/>
    <property type="match status" value="1"/>
</dbReference>
<feature type="transmembrane region" description="Helical" evidence="9">
    <location>
        <begin position="390"/>
        <end position="410"/>
    </location>
</feature>
<comment type="similarity">
    <text evidence="2">Belongs to the resistance-nodulation-cell division (RND) (TC 2.A.6) family.</text>
</comment>
<keyword evidence="3" id="KW-0813">Transport</keyword>
<evidence type="ECO:0000256" key="2">
    <source>
        <dbReference type="ARBA" id="ARBA00010942"/>
    </source>
</evidence>
<feature type="transmembrane region" description="Helical" evidence="9">
    <location>
        <begin position="537"/>
        <end position="555"/>
    </location>
</feature>
<dbReference type="SUPFAM" id="SSF82714">
    <property type="entry name" value="Multidrug efflux transporter AcrB TolC docking domain, DN and DC subdomains"/>
    <property type="match status" value="2"/>
</dbReference>
<keyword evidence="4" id="KW-1003">Cell membrane</keyword>
<feature type="transmembrane region" description="Helical" evidence="9">
    <location>
        <begin position="365"/>
        <end position="384"/>
    </location>
</feature>
<dbReference type="Proteomes" id="UP000245263">
    <property type="component" value="Chromosome 1"/>
</dbReference>
<evidence type="ECO:0000256" key="4">
    <source>
        <dbReference type="ARBA" id="ARBA00022475"/>
    </source>
</evidence>
<feature type="transmembrane region" description="Helical" evidence="9">
    <location>
        <begin position="869"/>
        <end position="888"/>
    </location>
</feature>
<feature type="transmembrane region" description="Helical" evidence="9">
    <location>
        <begin position="472"/>
        <end position="499"/>
    </location>
</feature>
<name>A0ABN6KCQ4_9LEPT</name>
<feature type="transmembrane region" description="Helical" evidence="9">
    <location>
        <begin position="447"/>
        <end position="466"/>
    </location>
</feature>
<evidence type="ECO:0000256" key="6">
    <source>
        <dbReference type="ARBA" id="ARBA00022989"/>
    </source>
</evidence>